<evidence type="ECO:0000256" key="2">
    <source>
        <dbReference type="ARBA" id="ARBA00001946"/>
    </source>
</evidence>
<dbReference type="Proteomes" id="UP001357452">
    <property type="component" value="Unassembled WGS sequence"/>
</dbReference>
<comment type="cofactor">
    <cofactor evidence="2">
        <name>Mg(2+)</name>
        <dbReference type="ChEBI" id="CHEBI:18420"/>
    </cofactor>
</comment>
<dbReference type="SUPFAM" id="SSF51717">
    <property type="entry name" value="Dihydropteroate synthetase-like"/>
    <property type="match status" value="1"/>
</dbReference>
<dbReference type="InterPro" id="IPR045031">
    <property type="entry name" value="DHP_synth-like"/>
</dbReference>
<comment type="catalytic activity">
    <reaction evidence="1">
        <text>(7,8-dihydropterin-6-yl)methyl diphosphate + 4-aminobenzoate = 7,8-dihydropteroate + diphosphate</text>
        <dbReference type="Rhea" id="RHEA:19949"/>
        <dbReference type="ChEBI" id="CHEBI:17836"/>
        <dbReference type="ChEBI" id="CHEBI:17839"/>
        <dbReference type="ChEBI" id="CHEBI:33019"/>
        <dbReference type="ChEBI" id="CHEBI:72950"/>
        <dbReference type="EC" id="2.5.1.15"/>
    </reaction>
</comment>
<name>A0ABU7RJF6_9BACT</name>
<dbReference type="PROSITE" id="PS00793">
    <property type="entry name" value="DHPS_2"/>
    <property type="match status" value="1"/>
</dbReference>
<dbReference type="CDD" id="cd00739">
    <property type="entry name" value="DHPS"/>
    <property type="match status" value="1"/>
</dbReference>
<keyword evidence="6" id="KW-0479">Metal-binding</keyword>
<gene>
    <name evidence="10" type="primary">folP</name>
    <name evidence="10" type="ORF">V2H41_12730</name>
</gene>
<keyword evidence="7" id="KW-0460">Magnesium</keyword>
<dbReference type="InterPro" id="IPR011005">
    <property type="entry name" value="Dihydropteroate_synth-like_sf"/>
</dbReference>
<dbReference type="EMBL" id="JAZGLY010000008">
    <property type="protein sequence ID" value="MEE6188138.1"/>
    <property type="molecule type" value="Genomic_DNA"/>
</dbReference>
<evidence type="ECO:0000313" key="10">
    <source>
        <dbReference type="EMBL" id="MEE6188138.1"/>
    </source>
</evidence>
<proteinExistence type="predicted"/>
<feature type="domain" description="Pterin-binding" evidence="9">
    <location>
        <begin position="4"/>
        <end position="256"/>
    </location>
</feature>
<evidence type="ECO:0000256" key="5">
    <source>
        <dbReference type="ARBA" id="ARBA00022679"/>
    </source>
</evidence>
<dbReference type="NCBIfam" id="TIGR01496">
    <property type="entry name" value="DHPS"/>
    <property type="match status" value="1"/>
</dbReference>
<dbReference type="GO" id="GO:0004156">
    <property type="term" value="F:dihydropteroate synthase activity"/>
    <property type="evidence" value="ECO:0007669"/>
    <property type="project" value="UniProtKB-EC"/>
</dbReference>
<dbReference type="PANTHER" id="PTHR20941">
    <property type="entry name" value="FOLATE SYNTHESIS PROTEINS"/>
    <property type="match status" value="1"/>
</dbReference>
<reference evidence="10 11" key="1">
    <citation type="submission" date="2024-01" db="EMBL/GenBank/DDBJ databases">
        <title>Niabella digestum sp. nov., isolated from waste digestion system.</title>
        <authorList>
            <person name="Zhang L."/>
        </authorList>
    </citation>
    <scope>NUCLEOTIDE SEQUENCE [LARGE SCALE GENOMIC DNA]</scope>
    <source>
        <strain evidence="10 11">A18</strain>
    </source>
</reference>
<evidence type="ECO:0000256" key="4">
    <source>
        <dbReference type="ARBA" id="ARBA00012458"/>
    </source>
</evidence>
<sequence length="266" mass="29150">MDTPIVMGIININNESFYSGSRHTETTAILRTAAQMLKEGATILDIGGQSTRPGSTTYSVDEELQRVLPAIEVLHKEFPQAILSIDTFYAKVAREAAAAGASIINDISAGSMDSELIDTVAALQLPYVLMHMQGTPQNMQQNPQYENVVREILDFFIEKLALLRSKGIKDIIIDPGFGFGKTTLHNFCLLKYLSTFEMLQCPLLLGVSRKGMIYHTLGITPEEALNGTTVINTIGLLNGAQILRVHDVKAAVEAIKLYTTYKEASV</sequence>
<evidence type="ECO:0000313" key="11">
    <source>
        <dbReference type="Proteomes" id="UP001357452"/>
    </source>
</evidence>
<dbReference type="Pfam" id="PF00809">
    <property type="entry name" value="Pterin_bind"/>
    <property type="match status" value="1"/>
</dbReference>
<dbReference type="RefSeq" id="WP_330975540.1">
    <property type="nucleotide sequence ID" value="NZ_JAZGLY010000008.1"/>
</dbReference>
<evidence type="ECO:0000256" key="6">
    <source>
        <dbReference type="ARBA" id="ARBA00022723"/>
    </source>
</evidence>
<keyword evidence="8" id="KW-0289">Folate biosynthesis</keyword>
<dbReference type="PANTHER" id="PTHR20941:SF1">
    <property type="entry name" value="FOLIC ACID SYNTHESIS PROTEIN FOL1"/>
    <property type="match status" value="1"/>
</dbReference>
<evidence type="ECO:0000256" key="3">
    <source>
        <dbReference type="ARBA" id="ARBA00004763"/>
    </source>
</evidence>
<evidence type="ECO:0000256" key="1">
    <source>
        <dbReference type="ARBA" id="ARBA00000012"/>
    </source>
</evidence>
<keyword evidence="11" id="KW-1185">Reference proteome</keyword>
<dbReference type="InterPro" id="IPR000489">
    <property type="entry name" value="Pterin-binding_dom"/>
</dbReference>
<keyword evidence="5 10" id="KW-0808">Transferase</keyword>
<dbReference type="PROSITE" id="PS50972">
    <property type="entry name" value="PTERIN_BINDING"/>
    <property type="match status" value="1"/>
</dbReference>
<evidence type="ECO:0000259" key="9">
    <source>
        <dbReference type="PROSITE" id="PS50972"/>
    </source>
</evidence>
<comment type="caution">
    <text evidence="10">The sequence shown here is derived from an EMBL/GenBank/DDBJ whole genome shotgun (WGS) entry which is preliminary data.</text>
</comment>
<evidence type="ECO:0000256" key="8">
    <source>
        <dbReference type="ARBA" id="ARBA00022909"/>
    </source>
</evidence>
<accession>A0ABU7RJF6</accession>
<dbReference type="InterPro" id="IPR006390">
    <property type="entry name" value="DHP_synth_dom"/>
</dbReference>
<comment type="pathway">
    <text evidence="3">Cofactor biosynthesis; tetrahydrofolate biosynthesis; 7,8-dihydrofolate from 2-amino-4-hydroxy-6-hydroxymethyl-7,8-dihydropteridine diphosphate and 4-aminobenzoate: step 1/2.</text>
</comment>
<dbReference type="Gene3D" id="3.20.20.20">
    <property type="entry name" value="Dihydropteroate synthase-like"/>
    <property type="match status" value="1"/>
</dbReference>
<evidence type="ECO:0000256" key="7">
    <source>
        <dbReference type="ARBA" id="ARBA00022842"/>
    </source>
</evidence>
<dbReference type="EC" id="2.5.1.15" evidence="4"/>
<protein>
    <recommendedName>
        <fullName evidence="4">dihydropteroate synthase</fullName>
        <ecNumber evidence="4">2.5.1.15</ecNumber>
    </recommendedName>
</protein>
<organism evidence="10 11">
    <name type="scientific">Niabella digestorum</name>
    <dbReference type="NCBI Taxonomy" id="3117701"/>
    <lineage>
        <taxon>Bacteria</taxon>
        <taxon>Pseudomonadati</taxon>
        <taxon>Bacteroidota</taxon>
        <taxon>Chitinophagia</taxon>
        <taxon>Chitinophagales</taxon>
        <taxon>Chitinophagaceae</taxon>
        <taxon>Niabella</taxon>
    </lineage>
</organism>